<sequence>MEGPKSVNDDEIDNGGFVGSFAYIEFDPIEEDIPDHMLMYGKKFKILNRKINSLLHLQADGCGKHSVSGIESNELRVKAQSKTFNSAFRDLKDIAKARHVLHVQYVKTVRENVNFKIHELRDDMANELSVLNHNHSTLHMKLDIIVDSITKAIEWYNSLVPKFDKKVELDATSFGDMAKLIAELKELLPKSGSLTSLIFTPEFFNQKITLLESILHKELAPLAKPLPIVPTGAPPVVT</sequence>
<evidence type="ECO:0000313" key="1">
    <source>
        <dbReference type="EMBL" id="CAI9282846.1"/>
    </source>
</evidence>
<dbReference type="EMBL" id="OX465080">
    <property type="protein sequence ID" value="CAI9282846.1"/>
    <property type="molecule type" value="Genomic_DNA"/>
</dbReference>
<name>A0AA35YYY2_LACSI</name>
<protein>
    <submittedName>
        <fullName evidence="1">Uncharacterized protein</fullName>
    </submittedName>
</protein>
<proteinExistence type="predicted"/>
<dbReference type="AlphaFoldDB" id="A0AA35YYY2"/>
<evidence type="ECO:0000313" key="2">
    <source>
        <dbReference type="Proteomes" id="UP001177003"/>
    </source>
</evidence>
<gene>
    <name evidence="1" type="ORF">LSALG_LOCUS22469</name>
</gene>
<dbReference type="Proteomes" id="UP001177003">
    <property type="component" value="Chromosome 4"/>
</dbReference>
<keyword evidence="2" id="KW-1185">Reference proteome</keyword>
<organism evidence="1 2">
    <name type="scientific">Lactuca saligna</name>
    <name type="common">Willowleaf lettuce</name>
    <dbReference type="NCBI Taxonomy" id="75948"/>
    <lineage>
        <taxon>Eukaryota</taxon>
        <taxon>Viridiplantae</taxon>
        <taxon>Streptophyta</taxon>
        <taxon>Embryophyta</taxon>
        <taxon>Tracheophyta</taxon>
        <taxon>Spermatophyta</taxon>
        <taxon>Magnoliopsida</taxon>
        <taxon>eudicotyledons</taxon>
        <taxon>Gunneridae</taxon>
        <taxon>Pentapetalae</taxon>
        <taxon>asterids</taxon>
        <taxon>campanulids</taxon>
        <taxon>Asterales</taxon>
        <taxon>Asteraceae</taxon>
        <taxon>Cichorioideae</taxon>
        <taxon>Cichorieae</taxon>
        <taxon>Lactucinae</taxon>
        <taxon>Lactuca</taxon>
    </lineage>
</organism>
<accession>A0AA35YYY2</accession>
<reference evidence="1" key="1">
    <citation type="submission" date="2023-04" db="EMBL/GenBank/DDBJ databases">
        <authorList>
            <person name="Vijverberg K."/>
            <person name="Xiong W."/>
            <person name="Schranz E."/>
        </authorList>
    </citation>
    <scope>NUCLEOTIDE SEQUENCE</scope>
</reference>